<evidence type="ECO:0000313" key="2">
    <source>
        <dbReference type="Proteomes" id="UP000031874"/>
    </source>
</evidence>
<proteinExistence type="predicted"/>
<evidence type="ECO:0000313" key="1">
    <source>
        <dbReference type="EMBL" id="AJI59897.1"/>
    </source>
</evidence>
<name>A0AAI8FUF3_FRATH</name>
<dbReference type="AlphaFoldDB" id="A0AAI8FUF3"/>
<dbReference type="Proteomes" id="UP000031874">
    <property type="component" value="Chromosome"/>
</dbReference>
<organism evidence="1 2">
    <name type="scientific">Francisella tularensis subsp. holarctica (strain LVS)</name>
    <dbReference type="NCBI Taxonomy" id="376619"/>
    <lineage>
        <taxon>Bacteria</taxon>
        <taxon>Pseudomonadati</taxon>
        <taxon>Pseudomonadota</taxon>
        <taxon>Gammaproteobacteria</taxon>
        <taxon>Thiotrichales</taxon>
        <taxon>Francisellaceae</taxon>
        <taxon>Francisella</taxon>
    </lineage>
</organism>
<sequence length="65" mass="6728">MIVTNATITGPHSVNHIFAKAYDDVKGITGVALPARSNKAAKPGFALLPPAIVANNTIGFLILSK</sequence>
<accession>A0AAI8FUF3</accession>
<gene>
    <name evidence="1" type="ORF">AW21_1171</name>
</gene>
<dbReference type="EMBL" id="CP009694">
    <property type="protein sequence ID" value="AJI59897.1"/>
    <property type="molecule type" value="Genomic_DNA"/>
</dbReference>
<protein>
    <submittedName>
        <fullName evidence="1">Uncharacterized protein</fullName>
    </submittedName>
</protein>
<reference evidence="1 2" key="1">
    <citation type="journal article" date="2015" name="Genome Announc.">
        <title>Genome sequencing of 18 francisella strains to aid in assay development and testing.</title>
        <authorList>
            <person name="Johnson S.L."/>
            <person name="Daligault H.E."/>
            <person name="Davenport K.W."/>
            <person name="Coyne S.R."/>
            <person name="Frey K.G."/>
            <person name="Koroleva G.I."/>
            <person name="Broomall S.M."/>
            <person name="Bishop-Lilly K.A."/>
            <person name="Bruce D.C."/>
            <person name="Chertkov O."/>
            <person name="Freitas T."/>
            <person name="Jaissle J."/>
            <person name="Ladner J.T."/>
            <person name="Rosenzweig C.N."/>
            <person name="Gibbons H.S."/>
            <person name="Palacios G.F."/>
            <person name="Redden C.L."/>
            <person name="Xu Y."/>
            <person name="Minogue T.D."/>
            <person name="Chain P.S."/>
        </authorList>
    </citation>
    <scope>NUCLEOTIDE SEQUENCE [LARGE SCALE GENOMIC DNA]</scope>
    <source>
        <strain evidence="1 2">LVS</strain>
    </source>
</reference>